<dbReference type="EMBL" id="FUWX01000010">
    <property type="protein sequence ID" value="SJZ76453.1"/>
    <property type="molecule type" value="Genomic_DNA"/>
</dbReference>
<dbReference type="InterPro" id="IPR013785">
    <property type="entry name" value="Aldolase_TIM"/>
</dbReference>
<keyword evidence="4 6" id="KW-0413">Isomerase</keyword>
<comment type="catalytic activity">
    <reaction evidence="1 6">
        <text>an N-acyl-D-glucosamine 6-phosphate = an N-acyl-D-mannosamine 6-phosphate</text>
        <dbReference type="Rhea" id="RHEA:23932"/>
        <dbReference type="ChEBI" id="CHEBI:57599"/>
        <dbReference type="ChEBI" id="CHEBI:57666"/>
        <dbReference type="EC" id="5.1.3.9"/>
    </reaction>
</comment>
<dbReference type="EC" id="5.1.3.9" evidence="6"/>
<proteinExistence type="inferred from homology"/>
<dbReference type="HAMAP" id="MF_01235">
    <property type="entry name" value="ManNAc6P_epimer"/>
    <property type="match status" value="1"/>
</dbReference>
<dbReference type="STRING" id="180163.SAMN02745174_01488"/>
<dbReference type="AlphaFoldDB" id="A0A1T4NBI5"/>
<name>A0A1T4NBI5_9FUSO</name>
<dbReference type="NCBIfam" id="NF002231">
    <property type="entry name" value="PRK01130.1"/>
    <property type="match status" value="1"/>
</dbReference>
<keyword evidence="8" id="KW-1185">Reference proteome</keyword>
<evidence type="ECO:0000256" key="4">
    <source>
        <dbReference type="ARBA" id="ARBA00023235"/>
    </source>
</evidence>
<dbReference type="OrthoDB" id="9781704at2"/>
<reference evidence="7 8" key="1">
    <citation type="submission" date="2017-02" db="EMBL/GenBank/DDBJ databases">
        <authorList>
            <person name="Peterson S.W."/>
        </authorList>
    </citation>
    <scope>NUCLEOTIDE SEQUENCE [LARGE SCALE GENOMIC DNA]</scope>
    <source>
        <strain evidence="7 8">ATCC 700028</strain>
    </source>
</reference>
<dbReference type="PANTHER" id="PTHR36204:SF1">
    <property type="entry name" value="N-ACETYLMANNOSAMINE-6-PHOSPHATE 2-EPIMERASE-RELATED"/>
    <property type="match status" value="1"/>
</dbReference>
<dbReference type="Gene3D" id="3.20.20.70">
    <property type="entry name" value="Aldolase class I"/>
    <property type="match status" value="1"/>
</dbReference>
<dbReference type="Pfam" id="PF04131">
    <property type="entry name" value="NanE"/>
    <property type="match status" value="1"/>
</dbReference>
<gene>
    <name evidence="6" type="primary">nanE</name>
    <name evidence="7" type="ORF">SAMN02745174_01488</name>
</gene>
<accession>A0A1T4NBI5</accession>
<evidence type="ECO:0000256" key="5">
    <source>
        <dbReference type="ARBA" id="ARBA00023277"/>
    </source>
</evidence>
<dbReference type="RefSeq" id="WP_078693977.1">
    <property type="nucleotide sequence ID" value="NZ_FUWX01000010.1"/>
</dbReference>
<dbReference type="SUPFAM" id="SSF51366">
    <property type="entry name" value="Ribulose-phoshate binding barrel"/>
    <property type="match status" value="1"/>
</dbReference>
<dbReference type="GO" id="GO:0019262">
    <property type="term" value="P:N-acetylneuraminate catabolic process"/>
    <property type="evidence" value="ECO:0007669"/>
    <property type="project" value="UniProtKB-UniRule"/>
</dbReference>
<dbReference type="GO" id="GO:0006053">
    <property type="term" value="P:N-acetylmannosamine catabolic process"/>
    <property type="evidence" value="ECO:0007669"/>
    <property type="project" value="TreeGrafter"/>
</dbReference>
<dbReference type="InterPro" id="IPR011060">
    <property type="entry name" value="RibuloseP-bd_barrel"/>
</dbReference>
<protein>
    <recommendedName>
        <fullName evidence="6">Putative N-acetylmannosamine-6-phosphate 2-epimerase</fullName>
        <ecNumber evidence="6">5.1.3.9</ecNumber>
    </recommendedName>
    <alternativeName>
        <fullName evidence="6">ManNAc-6-P epimerase</fullName>
    </alternativeName>
</protein>
<comment type="function">
    <text evidence="2 6">Converts N-acetylmannosamine-6-phosphate (ManNAc-6-P) to N-acetylglucosamine-6-phosphate (GlcNAc-6-P).</text>
</comment>
<dbReference type="PANTHER" id="PTHR36204">
    <property type="entry name" value="N-ACETYLMANNOSAMINE-6-PHOSPHATE 2-EPIMERASE-RELATED"/>
    <property type="match status" value="1"/>
</dbReference>
<comment type="similarity">
    <text evidence="6">Belongs to the NanE family.</text>
</comment>
<evidence type="ECO:0000256" key="6">
    <source>
        <dbReference type="HAMAP-Rule" id="MF_01235"/>
    </source>
</evidence>
<keyword evidence="5 6" id="KW-0119">Carbohydrate metabolism</keyword>
<dbReference type="GO" id="GO:0005829">
    <property type="term" value="C:cytosol"/>
    <property type="evidence" value="ECO:0007669"/>
    <property type="project" value="TreeGrafter"/>
</dbReference>
<evidence type="ECO:0000313" key="8">
    <source>
        <dbReference type="Proteomes" id="UP000191153"/>
    </source>
</evidence>
<organism evidence="7 8">
    <name type="scientific">Cetobacterium ceti</name>
    <dbReference type="NCBI Taxonomy" id="180163"/>
    <lineage>
        <taxon>Bacteria</taxon>
        <taxon>Fusobacteriati</taxon>
        <taxon>Fusobacteriota</taxon>
        <taxon>Fusobacteriia</taxon>
        <taxon>Fusobacteriales</taxon>
        <taxon>Fusobacteriaceae</taxon>
        <taxon>Cetobacterium</taxon>
    </lineage>
</organism>
<dbReference type="InterPro" id="IPR007260">
    <property type="entry name" value="NanE"/>
</dbReference>
<evidence type="ECO:0000313" key="7">
    <source>
        <dbReference type="EMBL" id="SJZ76453.1"/>
    </source>
</evidence>
<dbReference type="GO" id="GO:0005975">
    <property type="term" value="P:carbohydrate metabolic process"/>
    <property type="evidence" value="ECO:0007669"/>
    <property type="project" value="UniProtKB-UniRule"/>
</dbReference>
<dbReference type="CDD" id="cd04729">
    <property type="entry name" value="NanE"/>
    <property type="match status" value="1"/>
</dbReference>
<comment type="pathway">
    <text evidence="3 6">Amino-sugar metabolism; N-acetylneuraminate degradation; D-fructose 6-phosphate from N-acetylneuraminate: step 3/5.</text>
</comment>
<dbReference type="UniPathway" id="UPA00629">
    <property type="reaction ID" value="UER00682"/>
</dbReference>
<dbReference type="Proteomes" id="UP000191153">
    <property type="component" value="Unassembled WGS sequence"/>
</dbReference>
<evidence type="ECO:0000256" key="1">
    <source>
        <dbReference type="ARBA" id="ARBA00000056"/>
    </source>
</evidence>
<evidence type="ECO:0000256" key="2">
    <source>
        <dbReference type="ARBA" id="ARBA00002147"/>
    </source>
</evidence>
<dbReference type="GO" id="GO:0047465">
    <property type="term" value="F:N-acylglucosamine-6-phosphate 2-epimerase activity"/>
    <property type="evidence" value="ECO:0007669"/>
    <property type="project" value="UniProtKB-EC"/>
</dbReference>
<sequence>MTALEKIKGKLVVSCQALEHEPLHSSYIMGRMAYAAFEGGASGIRANTVSDIKEIKKNVDLPIIGIIKKNYGDCPVFITPTMVEVDQLMEEGLDIIAIDATLRERPDRVSTEDFIKNIKAKYPNSLIMGDISNVEEAVAAEKAGIDMVGTTLVGYTDYTKGNDPLTELKKVVEAVSIPVIGEGNIDTPEKAKKALEIGAFAVVVGGAITRPQQITKKFVTCMNK</sequence>
<evidence type="ECO:0000256" key="3">
    <source>
        <dbReference type="ARBA" id="ARBA00005081"/>
    </source>
</evidence>
<dbReference type="FunFam" id="3.20.20.70:FF:000035">
    <property type="entry name" value="Putative N-acetylmannosamine-6-phosphate 2-epimerase"/>
    <property type="match status" value="1"/>
</dbReference>